<evidence type="ECO:0000313" key="1">
    <source>
        <dbReference type="EMBL" id="KAH0222326.1"/>
    </source>
</evidence>
<accession>A0A9P8GGQ7</accession>
<sequence length="214" mass="25857">MSAFHSELRIKQRWGFVIYRTDYSSEEDWQKFAIIMDNWTMKIIRNKGPRLAPAIHSWQKMWWFNDQAQFENASIEHLRSHFRNNWYARLSVQEQSNTWPEHYMFLVVDKEALESVRPLEVELPRFYHGEYPYLKVWDKEAPAKNNDYPGWMNIKVPNVFYLYELALQTDDKSMKALRSKSTDWFNRDLVWYGDDHYGDQEEDIDAEEHEGGSD</sequence>
<proteinExistence type="predicted"/>
<protein>
    <submittedName>
        <fullName evidence="1">Uncharacterized protein</fullName>
    </submittedName>
</protein>
<feature type="non-terminal residue" evidence="1">
    <location>
        <position position="214"/>
    </location>
</feature>
<evidence type="ECO:0000313" key="2">
    <source>
        <dbReference type="Proteomes" id="UP000767238"/>
    </source>
</evidence>
<reference evidence="1" key="1">
    <citation type="journal article" date="2021" name="J Fungi (Basel)">
        <title>Virulence traits and population genomics of the black yeast Aureobasidium melanogenum.</title>
        <authorList>
            <person name="Cernosa A."/>
            <person name="Sun X."/>
            <person name="Gostincar C."/>
            <person name="Fang C."/>
            <person name="Gunde-Cimerman N."/>
            <person name="Song Z."/>
        </authorList>
    </citation>
    <scope>NUCLEOTIDE SEQUENCE</scope>
    <source>
        <strain evidence="1">EXF-8016</strain>
    </source>
</reference>
<comment type="caution">
    <text evidence="1">The sequence shown here is derived from an EMBL/GenBank/DDBJ whole genome shotgun (WGS) entry which is preliminary data.</text>
</comment>
<gene>
    <name evidence="1" type="ORF">KCV03_g4615</name>
</gene>
<reference evidence="1" key="2">
    <citation type="submission" date="2021-08" db="EMBL/GenBank/DDBJ databases">
        <authorList>
            <person name="Gostincar C."/>
            <person name="Sun X."/>
            <person name="Song Z."/>
            <person name="Gunde-Cimerman N."/>
        </authorList>
    </citation>
    <scope>NUCLEOTIDE SEQUENCE</scope>
    <source>
        <strain evidence="1">EXF-8016</strain>
    </source>
</reference>
<dbReference type="EMBL" id="JAHFYH010000028">
    <property type="protein sequence ID" value="KAH0222326.1"/>
    <property type="molecule type" value="Genomic_DNA"/>
</dbReference>
<dbReference type="AlphaFoldDB" id="A0A9P8GGQ7"/>
<name>A0A9P8GGQ7_AURME</name>
<organism evidence="1 2">
    <name type="scientific">Aureobasidium melanogenum</name>
    <name type="common">Aureobasidium pullulans var. melanogenum</name>
    <dbReference type="NCBI Taxonomy" id="46634"/>
    <lineage>
        <taxon>Eukaryota</taxon>
        <taxon>Fungi</taxon>
        <taxon>Dikarya</taxon>
        <taxon>Ascomycota</taxon>
        <taxon>Pezizomycotina</taxon>
        <taxon>Dothideomycetes</taxon>
        <taxon>Dothideomycetidae</taxon>
        <taxon>Dothideales</taxon>
        <taxon>Saccotheciaceae</taxon>
        <taxon>Aureobasidium</taxon>
    </lineage>
</organism>
<dbReference type="OrthoDB" id="4424523at2759"/>
<dbReference type="Proteomes" id="UP000767238">
    <property type="component" value="Unassembled WGS sequence"/>
</dbReference>